<dbReference type="InterPro" id="IPR051942">
    <property type="entry name" value="DENN_domain_containing_2"/>
</dbReference>
<keyword evidence="2" id="KW-1133">Transmembrane helix</keyword>
<reference evidence="4" key="1">
    <citation type="submission" date="2020-06" db="EMBL/GenBank/DDBJ databases">
        <authorList>
            <person name="Li T."/>
            <person name="Hu X."/>
            <person name="Zhang T."/>
            <person name="Song X."/>
            <person name="Zhang H."/>
            <person name="Dai N."/>
            <person name="Sheng W."/>
            <person name="Hou X."/>
            <person name="Wei L."/>
        </authorList>
    </citation>
    <scope>NUCLEOTIDE SEQUENCE</scope>
    <source>
        <strain evidence="4">KEN1</strain>
        <tissue evidence="4">Leaf</tissue>
    </source>
</reference>
<feature type="transmembrane region" description="Helical" evidence="2">
    <location>
        <begin position="691"/>
        <end position="714"/>
    </location>
</feature>
<accession>A0AAW2U446</accession>
<gene>
    <name evidence="4" type="ORF">Slati_3632300</name>
</gene>
<dbReference type="Gene3D" id="3.40.50.11500">
    <property type="match status" value="1"/>
</dbReference>
<feature type="transmembrane region" description="Helical" evidence="2">
    <location>
        <begin position="650"/>
        <end position="671"/>
    </location>
</feature>
<keyword evidence="2" id="KW-0472">Membrane</keyword>
<dbReference type="PANTHER" id="PTHR15288">
    <property type="entry name" value="DENN DOMAIN-CONTAINING PROTEIN 2"/>
    <property type="match status" value="1"/>
</dbReference>
<proteinExistence type="predicted"/>
<evidence type="ECO:0000313" key="4">
    <source>
        <dbReference type="EMBL" id="KAL0410426.1"/>
    </source>
</evidence>
<dbReference type="PANTHER" id="PTHR15288:SF4">
    <property type="entry name" value="OS02G0777100 PROTEIN"/>
    <property type="match status" value="1"/>
</dbReference>
<dbReference type="Pfam" id="PF02141">
    <property type="entry name" value="DENN"/>
    <property type="match status" value="1"/>
</dbReference>
<name>A0AAW2U446_9LAMI</name>
<evidence type="ECO:0000256" key="1">
    <source>
        <dbReference type="SAM" id="MobiDB-lite"/>
    </source>
</evidence>
<dbReference type="InterPro" id="IPR001194">
    <property type="entry name" value="cDENN_dom"/>
</dbReference>
<feature type="region of interest" description="Disordered" evidence="1">
    <location>
        <begin position="496"/>
        <end position="524"/>
    </location>
</feature>
<dbReference type="AlphaFoldDB" id="A0AAW2U446"/>
<dbReference type="InterPro" id="IPR043153">
    <property type="entry name" value="DENN_C"/>
</dbReference>
<evidence type="ECO:0000259" key="3">
    <source>
        <dbReference type="PROSITE" id="PS50211"/>
    </source>
</evidence>
<dbReference type="InterPro" id="IPR037516">
    <property type="entry name" value="Tripartite_DENN"/>
</dbReference>
<dbReference type="SMART" id="SM00799">
    <property type="entry name" value="DENN"/>
    <property type="match status" value="1"/>
</dbReference>
<dbReference type="EMBL" id="JACGWN010000013">
    <property type="protein sequence ID" value="KAL0410426.1"/>
    <property type="molecule type" value="Genomic_DNA"/>
</dbReference>
<evidence type="ECO:0000256" key="2">
    <source>
        <dbReference type="SAM" id="Phobius"/>
    </source>
</evidence>
<comment type="caution">
    <text evidence="4">The sequence shown here is derived from an EMBL/GenBank/DDBJ whole genome shotgun (WGS) entry which is preliminary data.</text>
</comment>
<sequence>MEKGEESGSPSWSSSFFMQTTEDVARAVAAAAAAVRSPRPSVVFSSKDERGSQLHKLQHQVSRILKGLSKPPEVKSGSYNPEILTSQKRQWANFQLQLLDHRVCKEPSKLFESVVVLGLPPNSDVEALQSMYFARKFEGSGRFRNAICGQNQSRIEPNLEPQVLFVYPPEKQLPLKHKDLLSFCFPAGVEVNAIERTPSMSELNEVLLGQVLEVTALCVVVMGASQTERFVLCLPATEHNVVQCPYIRAIKPLHYGVMMLSPTDGFLSDLGQGLSMCGKSYKVADALALYGCCVLVEEIIQKPSGLISTLNQQSFCSSLSRHILTTRRCYCILSRLPFFELHFGVLNSIFIEERLERVTKQISDLDFESPVGYITWETSEEKASTLPQADGAVDMHNGTVEPSQSSMNDTISGSVTVDISLFELQNLNRDSYLHKEPNDNDVLLDPEKEKLASGEDPVVDSSVNENFTNKQSSERCSSNAVLPLLQCQQCDSLESSSSFQGSSSENRHFRSDLDEIETEEASSSGRDIISAQSDVLEWAKANNHGSLQIICDYYQLRCPKRGSTIKFHPLDHLYPLEYHRPDETVLHTFGSTIDLRSCSTSLELAEAHSALMVEEEAAALSAWAVACLCGSLQLEHVLTLFAGALLEKQIVVVCSNLGILSALVLSIIPLIRPYQWQSLLMPVLPNDMLDFLDAPVPYIVSYSHFYVLSFLHILMTDLMHVTSKVT</sequence>
<organism evidence="4">
    <name type="scientific">Sesamum latifolium</name>
    <dbReference type="NCBI Taxonomy" id="2727402"/>
    <lineage>
        <taxon>Eukaryota</taxon>
        <taxon>Viridiplantae</taxon>
        <taxon>Streptophyta</taxon>
        <taxon>Embryophyta</taxon>
        <taxon>Tracheophyta</taxon>
        <taxon>Spermatophyta</taxon>
        <taxon>Magnoliopsida</taxon>
        <taxon>eudicotyledons</taxon>
        <taxon>Gunneridae</taxon>
        <taxon>Pentapetalae</taxon>
        <taxon>asterids</taxon>
        <taxon>lamiids</taxon>
        <taxon>Lamiales</taxon>
        <taxon>Pedaliaceae</taxon>
        <taxon>Sesamum</taxon>
    </lineage>
</organism>
<feature type="domain" description="UDENN" evidence="3">
    <location>
        <begin position="426"/>
        <end position="726"/>
    </location>
</feature>
<reference evidence="4" key="2">
    <citation type="journal article" date="2024" name="Plant">
        <title>Genomic evolution and insights into agronomic trait innovations of Sesamum species.</title>
        <authorList>
            <person name="Miao H."/>
            <person name="Wang L."/>
            <person name="Qu L."/>
            <person name="Liu H."/>
            <person name="Sun Y."/>
            <person name="Le M."/>
            <person name="Wang Q."/>
            <person name="Wei S."/>
            <person name="Zheng Y."/>
            <person name="Lin W."/>
            <person name="Duan Y."/>
            <person name="Cao H."/>
            <person name="Xiong S."/>
            <person name="Wang X."/>
            <person name="Wei L."/>
            <person name="Li C."/>
            <person name="Ma Q."/>
            <person name="Ju M."/>
            <person name="Zhao R."/>
            <person name="Li G."/>
            <person name="Mu C."/>
            <person name="Tian Q."/>
            <person name="Mei H."/>
            <person name="Zhang T."/>
            <person name="Gao T."/>
            <person name="Zhang H."/>
        </authorList>
    </citation>
    <scope>NUCLEOTIDE SEQUENCE</scope>
    <source>
        <strain evidence="4">KEN1</strain>
    </source>
</reference>
<keyword evidence="2" id="KW-0812">Transmembrane</keyword>
<feature type="transmembrane region" description="Helical" evidence="2">
    <location>
        <begin position="620"/>
        <end position="643"/>
    </location>
</feature>
<protein>
    <recommendedName>
        <fullName evidence="3">UDENN domain-containing protein</fullName>
    </recommendedName>
</protein>
<dbReference type="PROSITE" id="PS50211">
    <property type="entry name" value="DENN"/>
    <property type="match status" value="1"/>
</dbReference>